<evidence type="ECO:0000313" key="1">
    <source>
        <dbReference type="EMBL" id="SHE60572.1"/>
    </source>
</evidence>
<proteinExistence type="predicted"/>
<reference evidence="1 2" key="1">
    <citation type="submission" date="2016-11" db="EMBL/GenBank/DDBJ databases">
        <authorList>
            <person name="Jaros S."/>
            <person name="Januszkiewicz K."/>
            <person name="Wedrychowicz H."/>
        </authorList>
    </citation>
    <scope>NUCLEOTIDE SEQUENCE [LARGE SCALE GENOMIC DNA]</scope>
    <source>
        <strain evidence="1 2">DSM 25661</strain>
    </source>
</reference>
<dbReference type="AlphaFoldDB" id="A0A1M4UV41"/>
<gene>
    <name evidence="1" type="ORF">SAMN05444278_103117</name>
</gene>
<protein>
    <submittedName>
        <fullName evidence="1">Putative signal transducing protein</fullName>
    </submittedName>
</protein>
<name>A0A1M4UV41_9FLAO</name>
<dbReference type="RefSeq" id="WP_073192567.1">
    <property type="nucleotide sequence ID" value="NZ_FQTW01000003.1"/>
</dbReference>
<dbReference type="Proteomes" id="UP000184462">
    <property type="component" value="Unassembled WGS sequence"/>
</dbReference>
<keyword evidence="2" id="KW-1185">Reference proteome</keyword>
<organism evidence="1 2">
    <name type="scientific">Psychroflexus salarius</name>
    <dbReference type="NCBI Taxonomy" id="1155689"/>
    <lineage>
        <taxon>Bacteria</taxon>
        <taxon>Pseudomonadati</taxon>
        <taxon>Bacteroidota</taxon>
        <taxon>Flavobacteriia</taxon>
        <taxon>Flavobacteriales</taxon>
        <taxon>Flavobacteriaceae</taxon>
        <taxon>Psychroflexus</taxon>
    </lineage>
</organism>
<dbReference type="EMBL" id="FQTW01000003">
    <property type="protein sequence ID" value="SHE60572.1"/>
    <property type="molecule type" value="Genomic_DNA"/>
</dbReference>
<dbReference type="STRING" id="1155689.SAMN05444278_103117"/>
<accession>A0A1M4UV41</accession>
<dbReference type="OrthoDB" id="1453578at2"/>
<sequence>MEKIRVYSSKNEIEANGIVRALEEQGIVPHMINKTDSAHAKLFGYIEVYVDHNHQAKAEQVIKDYFK</sequence>
<evidence type="ECO:0000313" key="2">
    <source>
        <dbReference type="Proteomes" id="UP000184462"/>
    </source>
</evidence>